<accession>A0A6J6PUU0</accession>
<evidence type="ECO:0000313" key="1">
    <source>
        <dbReference type="EMBL" id="CAB4656786.1"/>
    </source>
</evidence>
<dbReference type="EMBL" id="CAEZXU010000058">
    <property type="protein sequence ID" value="CAB4700545.1"/>
    <property type="molecule type" value="Genomic_DNA"/>
</dbReference>
<reference evidence="2" key="1">
    <citation type="submission" date="2020-05" db="EMBL/GenBank/DDBJ databases">
        <authorList>
            <person name="Chiriac C."/>
            <person name="Salcher M."/>
            <person name="Ghai R."/>
            <person name="Kavagutti S V."/>
        </authorList>
    </citation>
    <scope>NUCLEOTIDE SEQUENCE</scope>
</reference>
<dbReference type="AlphaFoldDB" id="A0A6J6PUU0"/>
<evidence type="ECO:0000313" key="2">
    <source>
        <dbReference type="EMBL" id="CAB4700545.1"/>
    </source>
</evidence>
<name>A0A6J6PUU0_9ZZZZ</name>
<gene>
    <name evidence="1" type="ORF">UFOPK2252_00679</name>
    <name evidence="2" type="ORF">UFOPK2592_00730</name>
</gene>
<proteinExistence type="predicted"/>
<organism evidence="2">
    <name type="scientific">freshwater metagenome</name>
    <dbReference type="NCBI Taxonomy" id="449393"/>
    <lineage>
        <taxon>unclassified sequences</taxon>
        <taxon>metagenomes</taxon>
        <taxon>ecological metagenomes</taxon>
    </lineage>
</organism>
<dbReference type="EMBL" id="CAEZWN010000058">
    <property type="protein sequence ID" value="CAB4656786.1"/>
    <property type="molecule type" value="Genomic_DNA"/>
</dbReference>
<sequence>MDQIYPKIKTDPNNNYYKINLDEEIQIVDGERLTESGAEKLGTELAIELNEIYEKLEQEKTQPTA</sequence>
<protein>
    <submittedName>
        <fullName evidence="2">Unannotated protein</fullName>
    </submittedName>
</protein>